<organism evidence="2 3">
    <name type="scientific">Candidatus Synechococcus calcipolaris G9</name>
    <dbReference type="NCBI Taxonomy" id="1497997"/>
    <lineage>
        <taxon>Bacteria</taxon>
        <taxon>Bacillati</taxon>
        <taxon>Cyanobacteriota</taxon>
        <taxon>Cyanophyceae</taxon>
        <taxon>Synechococcales</taxon>
        <taxon>Synechococcaceae</taxon>
        <taxon>Synechococcus</taxon>
    </lineage>
</organism>
<reference evidence="2" key="2">
    <citation type="submission" date="2022-01" db="EMBL/GenBank/DDBJ databases">
        <authorList>
            <person name="Zivanovic Y."/>
            <person name="Moreira D."/>
            <person name="Lopez-Garcia P."/>
        </authorList>
    </citation>
    <scope>NUCLEOTIDE SEQUENCE</scope>
    <source>
        <strain evidence="2">G9</strain>
    </source>
</reference>
<keyword evidence="1" id="KW-0732">Signal</keyword>
<reference evidence="2" key="1">
    <citation type="journal article" date="2022" name="Genome Biol. Evol.">
        <title>A New Gene Family Diagnostic for Intracellular Biomineralization of Amorphous Ca Carbonates by Cyanobacteria.</title>
        <authorList>
            <person name="Benzerara K."/>
            <person name="Duprat E."/>
            <person name="Bitard-Feildel T."/>
            <person name="Caumes G."/>
            <person name="Cassier-Chauvat C."/>
            <person name="Chauvat F."/>
            <person name="Dezi M."/>
            <person name="Diop S.I."/>
            <person name="Gaschignard G."/>
            <person name="Gorgen S."/>
            <person name="Gugger M."/>
            <person name="Lopez-Garcia P."/>
            <person name="Millet M."/>
            <person name="Skouri-Panet F."/>
            <person name="Moreira D."/>
            <person name="Callebaut I."/>
        </authorList>
    </citation>
    <scope>NUCLEOTIDE SEQUENCE</scope>
    <source>
        <strain evidence="2">G9</strain>
    </source>
</reference>
<dbReference type="RefSeq" id="WP_277867687.1">
    <property type="nucleotide sequence ID" value="NZ_JAKKUT010000005.1"/>
</dbReference>
<name>A0ABT6F1M4_9SYNE</name>
<comment type="caution">
    <text evidence="2">The sequence shown here is derived from an EMBL/GenBank/DDBJ whole genome shotgun (WGS) entry which is preliminary data.</text>
</comment>
<evidence type="ECO:0000313" key="3">
    <source>
        <dbReference type="Proteomes" id="UP001154265"/>
    </source>
</evidence>
<accession>A0ABT6F1M4</accession>
<dbReference type="EMBL" id="JAKKUT010000005">
    <property type="protein sequence ID" value="MDG2991758.1"/>
    <property type="molecule type" value="Genomic_DNA"/>
</dbReference>
<evidence type="ECO:0000313" key="2">
    <source>
        <dbReference type="EMBL" id="MDG2991758.1"/>
    </source>
</evidence>
<feature type="chain" id="PRO_5045840816" evidence="1">
    <location>
        <begin position="25"/>
        <end position="101"/>
    </location>
</feature>
<proteinExistence type="predicted"/>
<protein>
    <submittedName>
        <fullName evidence="2">Uncharacterized protein</fullName>
    </submittedName>
</protein>
<dbReference type="Proteomes" id="UP001154265">
    <property type="component" value="Unassembled WGS sequence"/>
</dbReference>
<keyword evidence="3" id="KW-1185">Reference proteome</keyword>
<feature type="signal peptide" evidence="1">
    <location>
        <begin position="1"/>
        <end position="24"/>
    </location>
</feature>
<evidence type="ECO:0000256" key="1">
    <source>
        <dbReference type="SAM" id="SignalP"/>
    </source>
</evidence>
<sequence>MKAVPSLAIALGLFAGPATLTAIATPFPPIFNPVLPTSGMGFGRGDQLLQEQMRFNQQNQANVINPSIENTINNSEDVLLIEVDGQLLTPAEAKKELLDQE</sequence>
<gene>
    <name evidence="2" type="ORF">L3556_12580</name>
</gene>